<evidence type="ECO:0000313" key="2">
    <source>
        <dbReference type="Proteomes" id="UP000198211"/>
    </source>
</evidence>
<dbReference type="SUPFAM" id="SSF57756">
    <property type="entry name" value="Retrovirus zinc finger-like domains"/>
    <property type="match status" value="1"/>
</dbReference>
<keyword evidence="2" id="KW-1185">Reference proteome</keyword>
<dbReference type="AlphaFoldDB" id="A0A225V015"/>
<sequence>MEDIIHEDPKTVVEYLTNALRPQAFKRGYLSRPTYKPVKRDAQIFLKWLKPQLDEFMKYEAHIQATTTTQSNAPKAPVGPHCGGLSKAFTSAKKPVSGMSKPASTYAEVIPPTTKQGRQSKTNMKPKPRTCFKCNDPTHGVFQCPNMENVQEAKMLYEQHIGRKIVRDVPVGAIGSTTVDEDVNAKHHPIPARVNNIVDAMETLDSGAVVTLMSSAFFQELKASSESLGRSFSHMTSSFLDFKFDTPGGPLVLLRRLQSEYVFTASDDQGAPIAVGNATQAELQLSPEEVALVDIEEKAYFPVYSEPRNPGTAPDDAVTDALRERVQEATIMCAPPEYIDGLELLLDGMCQAFALELRNDPPVDMLPVEIKLKPEAKPHLLGSGLCYKNPSCRWCSPPLIINKPGIGNFRMTVDVRYPDEIVEPTASPMPIFDVEFDRLRGSKYYFSLDFLQRFGNLKWNIRARRYTRYSPRKG</sequence>
<dbReference type="SUPFAM" id="SSF56672">
    <property type="entry name" value="DNA/RNA polymerases"/>
    <property type="match status" value="1"/>
</dbReference>
<dbReference type="GO" id="GO:0003676">
    <property type="term" value="F:nucleic acid binding"/>
    <property type="evidence" value="ECO:0007669"/>
    <property type="project" value="InterPro"/>
</dbReference>
<dbReference type="Proteomes" id="UP000198211">
    <property type="component" value="Unassembled WGS sequence"/>
</dbReference>
<dbReference type="GO" id="GO:0008270">
    <property type="term" value="F:zinc ion binding"/>
    <property type="evidence" value="ECO:0007669"/>
    <property type="project" value="InterPro"/>
</dbReference>
<accession>A0A225V015</accession>
<dbReference type="InterPro" id="IPR043502">
    <property type="entry name" value="DNA/RNA_pol_sf"/>
</dbReference>
<dbReference type="PROSITE" id="PS50096">
    <property type="entry name" value="IQ"/>
    <property type="match status" value="1"/>
</dbReference>
<dbReference type="InterPro" id="IPR043128">
    <property type="entry name" value="Rev_trsase/Diguanyl_cyclase"/>
</dbReference>
<dbReference type="EMBL" id="NBNE01008754">
    <property type="protein sequence ID" value="OWY99145.1"/>
    <property type="molecule type" value="Genomic_DNA"/>
</dbReference>
<proteinExistence type="predicted"/>
<dbReference type="InterPro" id="IPR036875">
    <property type="entry name" value="Znf_CCHC_sf"/>
</dbReference>
<protein>
    <submittedName>
        <fullName evidence="1">Uncharacterized protein</fullName>
    </submittedName>
</protein>
<name>A0A225V015_9STRA</name>
<gene>
    <name evidence="1" type="ORF">PHMEG_00029909</name>
</gene>
<evidence type="ECO:0000313" key="1">
    <source>
        <dbReference type="EMBL" id="OWY99145.1"/>
    </source>
</evidence>
<reference evidence="2" key="1">
    <citation type="submission" date="2017-03" db="EMBL/GenBank/DDBJ databases">
        <title>Phytopthora megakarya and P. palmivora, two closely related causual agents of cacao black pod achieved similar genome size and gene model numbers by different mechanisms.</title>
        <authorList>
            <person name="Ali S."/>
            <person name="Shao J."/>
            <person name="Larry D.J."/>
            <person name="Kronmiller B."/>
            <person name="Shen D."/>
            <person name="Strem M.D."/>
            <person name="Melnick R.L."/>
            <person name="Guiltinan M.J."/>
            <person name="Tyler B.M."/>
            <person name="Meinhardt L.W."/>
            <person name="Bailey B.A."/>
        </authorList>
    </citation>
    <scope>NUCLEOTIDE SEQUENCE [LARGE SCALE GENOMIC DNA]</scope>
    <source>
        <strain evidence="2">zdho120</strain>
    </source>
</reference>
<comment type="caution">
    <text evidence="1">The sequence shown here is derived from an EMBL/GenBank/DDBJ whole genome shotgun (WGS) entry which is preliminary data.</text>
</comment>
<dbReference type="Gene3D" id="3.30.70.270">
    <property type="match status" value="1"/>
</dbReference>
<organism evidence="1 2">
    <name type="scientific">Phytophthora megakarya</name>
    <dbReference type="NCBI Taxonomy" id="4795"/>
    <lineage>
        <taxon>Eukaryota</taxon>
        <taxon>Sar</taxon>
        <taxon>Stramenopiles</taxon>
        <taxon>Oomycota</taxon>
        <taxon>Peronosporomycetes</taxon>
        <taxon>Peronosporales</taxon>
        <taxon>Peronosporaceae</taxon>
        <taxon>Phytophthora</taxon>
    </lineage>
</organism>
<dbReference type="OrthoDB" id="144736at2759"/>
<dbReference type="Gene3D" id="3.10.10.10">
    <property type="entry name" value="HIV Type 1 Reverse Transcriptase, subunit A, domain 1"/>
    <property type="match status" value="1"/>
</dbReference>